<proteinExistence type="predicted"/>
<sequence length="66" mass="7832">MLKRTIENNINAYLKSNEIKILFVWGPRRSGKTTLIDKFAQKLGVTKYNFDLESDREKFTPRREVL</sequence>
<gene>
    <name evidence="2" type="ORF">COU96_03255</name>
</gene>
<feature type="non-terminal residue" evidence="2">
    <location>
        <position position="66"/>
    </location>
</feature>
<dbReference type="SUPFAM" id="SSF52540">
    <property type="entry name" value="P-loop containing nucleoside triphosphate hydrolases"/>
    <property type="match status" value="1"/>
</dbReference>
<dbReference type="InterPro" id="IPR041682">
    <property type="entry name" value="AAA_14"/>
</dbReference>
<dbReference type="Pfam" id="PF13173">
    <property type="entry name" value="AAA_14"/>
    <property type="match status" value="1"/>
</dbReference>
<evidence type="ECO:0000313" key="2">
    <source>
        <dbReference type="EMBL" id="PJE68537.1"/>
    </source>
</evidence>
<dbReference type="Gene3D" id="3.40.50.300">
    <property type="entry name" value="P-loop containing nucleotide triphosphate hydrolases"/>
    <property type="match status" value="1"/>
</dbReference>
<dbReference type="InterPro" id="IPR027417">
    <property type="entry name" value="P-loop_NTPase"/>
</dbReference>
<evidence type="ECO:0000259" key="1">
    <source>
        <dbReference type="Pfam" id="PF13173"/>
    </source>
</evidence>
<accession>A0A2M8L4M9</accession>
<reference evidence="3" key="1">
    <citation type="submission" date="2017-09" db="EMBL/GenBank/DDBJ databases">
        <title>Depth-based differentiation of microbial function through sediment-hosted aquifers and enrichment of novel symbionts in the deep terrestrial subsurface.</title>
        <authorList>
            <person name="Probst A.J."/>
            <person name="Ladd B."/>
            <person name="Jarett J.K."/>
            <person name="Geller-Mcgrath D.E."/>
            <person name="Sieber C.M.K."/>
            <person name="Emerson J.B."/>
            <person name="Anantharaman K."/>
            <person name="Thomas B.C."/>
            <person name="Malmstrom R."/>
            <person name="Stieglmeier M."/>
            <person name="Klingl A."/>
            <person name="Woyke T."/>
            <person name="Ryan C.M."/>
            <person name="Banfield J.F."/>
        </authorList>
    </citation>
    <scope>NUCLEOTIDE SEQUENCE [LARGE SCALE GENOMIC DNA]</scope>
</reference>
<name>A0A2M8L4M9_9BACT</name>
<feature type="domain" description="AAA" evidence="1">
    <location>
        <begin position="20"/>
        <end position="60"/>
    </location>
</feature>
<dbReference type="Proteomes" id="UP000229500">
    <property type="component" value="Unassembled WGS sequence"/>
</dbReference>
<organism evidence="2 3">
    <name type="scientific">Candidatus Shapirobacteria bacterium CG10_big_fil_rev_8_21_14_0_10_38_14</name>
    <dbReference type="NCBI Taxonomy" id="1974483"/>
    <lineage>
        <taxon>Bacteria</taxon>
        <taxon>Candidatus Shapironibacteriota</taxon>
    </lineage>
</organism>
<comment type="caution">
    <text evidence="2">The sequence shown here is derived from an EMBL/GenBank/DDBJ whole genome shotgun (WGS) entry which is preliminary data.</text>
</comment>
<protein>
    <recommendedName>
        <fullName evidence="1">AAA domain-containing protein</fullName>
    </recommendedName>
</protein>
<dbReference type="EMBL" id="PFEL01000122">
    <property type="protein sequence ID" value="PJE68537.1"/>
    <property type="molecule type" value="Genomic_DNA"/>
</dbReference>
<evidence type="ECO:0000313" key="3">
    <source>
        <dbReference type="Proteomes" id="UP000229500"/>
    </source>
</evidence>
<dbReference type="AlphaFoldDB" id="A0A2M8L4M9"/>